<feature type="chain" id="PRO_5004199828" evidence="2">
    <location>
        <begin position="29"/>
        <end position="115"/>
    </location>
</feature>
<dbReference type="EMBL" id="CP000301">
    <property type="protein sequence ID" value="ABD85803.1"/>
    <property type="molecule type" value="Genomic_DNA"/>
</dbReference>
<dbReference type="AlphaFoldDB" id="Q21CT3"/>
<evidence type="ECO:0000256" key="1">
    <source>
        <dbReference type="SAM" id="MobiDB-lite"/>
    </source>
</evidence>
<reference evidence="3" key="1">
    <citation type="submission" date="2006-03" db="EMBL/GenBank/DDBJ databases">
        <title>Complete sequence of Rhodopseudomonas palustris BisB18.</title>
        <authorList>
            <consortium name="US DOE Joint Genome Institute"/>
            <person name="Copeland A."/>
            <person name="Lucas S."/>
            <person name="Lapidus A."/>
            <person name="Barry K."/>
            <person name="Detter J.C."/>
            <person name="Glavina del Rio T."/>
            <person name="Hammon N."/>
            <person name="Israni S."/>
            <person name="Dalin E."/>
            <person name="Tice H."/>
            <person name="Pitluck S."/>
            <person name="Chain P."/>
            <person name="Malfatti S."/>
            <person name="Shin M."/>
            <person name="Vergez L."/>
            <person name="Schmutz J."/>
            <person name="Larimer F."/>
            <person name="Land M."/>
            <person name="Hauser L."/>
            <person name="Pelletier D.A."/>
            <person name="Kyrpides N."/>
            <person name="Anderson I."/>
            <person name="Oda Y."/>
            <person name="Harwood C.S."/>
            <person name="Richardson P."/>
        </authorList>
    </citation>
    <scope>NUCLEOTIDE SEQUENCE [LARGE SCALE GENOMIC DNA]</scope>
    <source>
        <strain evidence="3">BisB18</strain>
    </source>
</reference>
<dbReference type="eggNOG" id="ENOG502ZYRA">
    <property type="taxonomic scope" value="Bacteria"/>
</dbReference>
<proteinExistence type="predicted"/>
<feature type="signal peptide" evidence="2">
    <location>
        <begin position="1"/>
        <end position="28"/>
    </location>
</feature>
<organism evidence="3">
    <name type="scientific">Rhodopseudomonas palustris (strain BisB18)</name>
    <dbReference type="NCBI Taxonomy" id="316056"/>
    <lineage>
        <taxon>Bacteria</taxon>
        <taxon>Pseudomonadati</taxon>
        <taxon>Pseudomonadota</taxon>
        <taxon>Alphaproteobacteria</taxon>
        <taxon>Hyphomicrobiales</taxon>
        <taxon>Nitrobacteraceae</taxon>
        <taxon>Rhodopseudomonas</taxon>
    </lineage>
</organism>
<name>Q21CT3_RHOPB</name>
<dbReference type="HOGENOM" id="CLU_173327_0_0_5"/>
<evidence type="ECO:0000256" key="2">
    <source>
        <dbReference type="SAM" id="SignalP"/>
    </source>
</evidence>
<keyword evidence="2" id="KW-0732">Signal</keyword>
<dbReference type="KEGG" id="rpc:RPC_0228"/>
<feature type="compositionally biased region" description="Low complexity" evidence="1">
    <location>
        <begin position="29"/>
        <end position="46"/>
    </location>
</feature>
<gene>
    <name evidence="3" type="ordered locus">RPC_0228</name>
</gene>
<protein>
    <submittedName>
        <fullName evidence="3">Uncharacterized protein</fullName>
    </submittedName>
</protein>
<sequence>MRERVMRDRTIAIGLALLTIGFSAPQMAAAQSGQGAPQASSGVAASDLSAQRRATRWPPTRLRVYPIYRSDSYGVIPRYNPGPNAVRDCTATYVEEYRPSGTVITPRMNCFWRPG</sequence>
<evidence type="ECO:0000313" key="3">
    <source>
        <dbReference type="EMBL" id="ABD85803.1"/>
    </source>
</evidence>
<accession>Q21CT3</accession>
<dbReference type="STRING" id="316056.RPC_0228"/>
<feature type="region of interest" description="Disordered" evidence="1">
    <location>
        <begin position="29"/>
        <end position="54"/>
    </location>
</feature>